<dbReference type="PANTHER" id="PTHR23530">
    <property type="entry name" value="TRANSPORT PROTEIN-RELATED"/>
    <property type="match status" value="1"/>
</dbReference>
<dbReference type="Gene3D" id="1.20.1250.20">
    <property type="entry name" value="MFS general substrate transporter like domains"/>
    <property type="match status" value="1"/>
</dbReference>
<dbReference type="PROSITE" id="PS00216">
    <property type="entry name" value="SUGAR_TRANSPORT_1"/>
    <property type="match status" value="1"/>
</dbReference>
<accession>A0A2U2EGW8</accession>
<comment type="caution">
    <text evidence="8">The sequence shown here is derived from an EMBL/GenBank/DDBJ whole genome shotgun (WGS) entry which is preliminary data.</text>
</comment>
<dbReference type="PANTHER" id="PTHR23530:SF1">
    <property type="entry name" value="PERMEASE, MAJOR FACILITATOR SUPERFAMILY-RELATED"/>
    <property type="match status" value="1"/>
</dbReference>
<gene>
    <name evidence="8" type="ORF">LD38_08190</name>
</gene>
<dbReference type="RefSeq" id="WP_109257882.1">
    <property type="nucleotide sequence ID" value="NZ_JRFS01000015.1"/>
</dbReference>
<dbReference type="GO" id="GO:0022857">
    <property type="term" value="F:transmembrane transporter activity"/>
    <property type="evidence" value="ECO:0007669"/>
    <property type="project" value="InterPro"/>
</dbReference>
<dbReference type="InterPro" id="IPR005829">
    <property type="entry name" value="Sugar_transporter_CS"/>
</dbReference>
<dbReference type="PROSITE" id="PS50850">
    <property type="entry name" value="MFS"/>
    <property type="match status" value="1"/>
</dbReference>
<feature type="transmembrane region" description="Helical" evidence="6">
    <location>
        <begin position="234"/>
        <end position="252"/>
    </location>
</feature>
<name>A0A2U2EGW8_9FIRM</name>
<dbReference type="InterPro" id="IPR036259">
    <property type="entry name" value="MFS_trans_sf"/>
</dbReference>
<dbReference type="EMBL" id="JRFS01000015">
    <property type="protein sequence ID" value="PWE83760.1"/>
    <property type="molecule type" value="Genomic_DNA"/>
</dbReference>
<evidence type="ECO:0000256" key="6">
    <source>
        <dbReference type="SAM" id="Phobius"/>
    </source>
</evidence>
<evidence type="ECO:0000256" key="4">
    <source>
        <dbReference type="ARBA" id="ARBA00022989"/>
    </source>
</evidence>
<proteinExistence type="predicted"/>
<evidence type="ECO:0000313" key="9">
    <source>
        <dbReference type="Proteomes" id="UP000245905"/>
    </source>
</evidence>
<feature type="transmembrane region" description="Helical" evidence="6">
    <location>
        <begin position="264"/>
        <end position="283"/>
    </location>
</feature>
<organism evidence="8 9">
    <name type="scientific">Agathobacter rectalis</name>
    <dbReference type="NCBI Taxonomy" id="39491"/>
    <lineage>
        <taxon>Bacteria</taxon>
        <taxon>Bacillati</taxon>
        <taxon>Bacillota</taxon>
        <taxon>Clostridia</taxon>
        <taxon>Lachnospirales</taxon>
        <taxon>Lachnospiraceae</taxon>
        <taxon>Agathobacter</taxon>
    </lineage>
</organism>
<feature type="domain" description="Major facilitator superfamily (MFS) profile" evidence="7">
    <location>
        <begin position="1"/>
        <end position="375"/>
    </location>
</feature>
<evidence type="ECO:0000259" key="7">
    <source>
        <dbReference type="PROSITE" id="PS50850"/>
    </source>
</evidence>
<protein>
    <submittedName>
        <fullName evidence="8">MFS transporter</fullName>
    </submittedName>
</protein>
<feature type="transmembrane region" description="Helical" evidence="6">
    <location>
        <begin position="21"/>
        <end position="38"/>
    </location>
</feature>
<feature type="transmembrane region" description="Helical" evidence="6">
    <location>
        <begin position="79"/>
        <end position="106"/>
    </location>
</feature>
<feature type="transmembrane region" description="Helical" evidence="6">
    <location>
        <begin position="166"/>
        <end position="184"/>
    </location>
</feature>
<feature type="transmembrane region" description="Helical" evidence="6">
    <location>
        <begin position="350"/>
        <end position="371"/>
    </location>
</feature>
<sequence>MRKFNIKAQIHKLYTLTTVGYFRIAGTSWVALLALRGFSMLEIGMLESIFHIVSSCFEIPSGVVADVFGRKKTMVLASLVSFVSGLFMILSNNFWSVAFAIGFSALSYNLESGTREALAYDSLKFAGQEEKYNRFASTEMMLYRITSSTATLCAGFALWLGYRKAYAFDIVFSLIAIGIACSLNEVSVSNDENMDNKENNNPNANKNAKIGYRLKNVITESWHFMITNKKARSIMVINALIGAVSTLVLFFLQAKLPLAGLNDALLGPALFVMGLGAAFGAKAAGFFPKWKYKKYIIISSMGVIFAFAMVFTELPYIMILGGFAGSFFDDFIEVRTDIILNEMIPSEQRATLISVNSFMFSLVMIVMSTLMGSIM</sequence>
<evidence type="ECO:0000256" key="2">
    <source>
        <dbReference type="ARBA" id="ARBA00022448"/>
    </source>
</evidence>
<keyword evidence="4 6" id="KW-1133">Transmembrane helix</keyword>
<evidence type="ECO:0000256" key="1">
    <source>
        <dbReference type="ARBA" id="ARBA00004651"/>
    </source>
</evidence>
<dbReference type="SUPFAM" id="SSF103473">
    <property type="entry name" value="MFS general substrate transporter"/>
    <property type="match status" value="1"/>
</dbReference>
<evidence type="ECO:0000256" key="5">
    <source>
        <dbReference type="ARBA" id="ARBA00023136"/>
    </source>
</evidence>
<evidence type="ECO:0000313" key="8">
    <source>
        <dbReference type="EMBL" id="PWE83760.1"/>
    </source>
</evidence>
<feature type="transmembrane region" description="Helical" evidence="6">
    <location>
        <begin position="295"/>
        <end position="319"/>
    </location>
</feature>
<dbReference type="InterPro" id="IPR020846">
    <property type="entry name" value="MFS_dom"/>
</dbReference>
<dbReference type="InterPro" id="IPR053160">
    <property type="entry name" value="MFS_DHA3_Transporter"/>
</dbReference>
<dbReference type="GO" id="GO:0005886">
    <property type="term" value="C:plasma membrane"/>
    <property type="evidence" value="ECO:0007669"/>
    <property type="project" value="UniProtKB-SubCell"/>
</dbReference>
<feature type="transmembrane region" description="Helical" evidence="6">
    <location>
        <begin position="141"/>
        <end position="160"/>
    </location>
</feature>
<keyword evidence="2" id="KW-0813">Transport</keyword>
<dbReference type="Proteomes" id="UP000245905">
    <property type="component" value="Unassembled WGS sequence"/>
</dbReference>
<comment type="subcellular location">
    <subcellularLocation>
        <location evidence="1">Cell membrane</location>
        <topology evidence="1">Multi-pass membrane protein</topology>
    </subcellularLocation>
</comment>
<dbReference type="Pfam" id="PF07690">
    <property type="entry name" value="MFS_1"/>
    <property type="match status" value="1"/>
</dbReference>
<evidence type="ECO:0000256" key="3">
    <source>
        <dbReference type="ARBA" id="ARBA00022692"/>
    </source>
</evidence>
<keyword evidence="3 6" id="KW-0812">Transmembrane</keyword>
<dbReference type="InterPro" id="IPR011701">
    <property type="entry name" value="MFS"/>
</dbReference>
<keyword evidence="5 6" id="KW-0472">Membrane</keyword>
<dbReference type="AlphaFoldDB" id="A0A2U2EGW8"/>
<reference evidence="8 9" key="1">
    <citation type="submission" date="2014-09" db="EMBL/GenBank/DDBJ databases">
        <title>Butyrate-producing bacteria isolated from human gut.</title>
        <authorList>
            <person name="Zhang Q."/>
            <person name="Zhao L."/>
        </authorList>
    </citation>
    <scope>NUCLEOTIDE SEQUENCE [LARGE SCALE GENOMIC DNA]</scope>
    <source>
        <strain evidence="8 9">R22</strain>
    </source>
</reference>